<dbReference type="PROSITE" id="PS50893">
    <property type="entry name" value="ABC_TRANSPORTER_2"/>
    <property type="match status" value="2"/>
</dbReference>
<evidence type="ECO:0000256" key="1">
    <source>
        <dbReference type="ARBA" id="ARBA00004141"/>
    </source>
</evidence>
<feature type="transmembrane region" description="Helical" evidence="10">
    <location>
        <begin position="929"/>
        <end position="953"/>
    </location>
</feature>
<evidence type="ECO:0000313" key="13">
    <source>
        <dbReference type="EMBL" id="TRX98748.1"/>
    </source>
</evidence>
<reference evidence="14" key="1">
    <citation type="submission" date="2019-06" db="EMBL/GenBank/DDBJ databases">
        <title>Draft genome sequence of the griseofulvin-producing fungus Xylaria cubensis strain G536.</title>
        <authorList>
            <person name="Mead M.E."/>
            <person name="Raja H.A."/>
            <person name="Steenwyk J.L."/>
            <person name="Knowles S.L."/>
            <person name="Oberlies N.H."/>
            <person name="Rokas A."/>
        </authorList>
    </citation>
    <scope>NUCLEOTIDE SEQUENCE [LARGE SCALE GENOMIC DNA]</scope>
    <source>
        <strain evidence="14">G536</strain>
    </source>
</reference>
<accession>A0A553IEW5</accession>
<keyword evidence="2" id="KW-0813">Transport</keyword>
<evidence type="ECO:0000256" key="3">
    <source>
        <dbReference type="ARBA" id="ARBA00022692"/>
    </source>
</evidence>
<dbReference type="CDD" id="cd18604">
    <property type="entry name" value="ABC_6TM_VMR1_D2_like"/>
    <property type="match status" value="1"/>
</dbReference>
<gene>
    <name evidence="13" type="ORF">FHL15_000090</name>
</gene>
<dbReference type="PROSITE" id="PS50929">
    <property type="entry name" value="ABC_TM1F"/>
    <property type="match status" value="2"/>
</dbReference>
<feature type="transmembrane region" description="Helical" evidence="10">
    <location>
        <begin position="448"/>
        <end position="467"/>
    </location>
</feature>
<keyword evidence="8 10" id="KW-0472">Membrane</keyword>
<feature type="transmembrane region" description="Helical" evidence="10">
    <location>
        <begin position="1179"/>
        <end position="1202"/>
    </location>
</feature>
<dbReference type="GO" id="GO:0005524">
    <property type="term" value="F:ATP binding"/>
    <property type="evidence" value="ECO:0007669"/>
    <property type="project" value="UniProtKB-KW"/>
</dbReference>
<organism evidence="13 14">
    <name type="scientific">Xylaria flabelliformis</name>
    <dbReference type="NCBI Taxonomy" id="2512241"/>
    <lineage>
        <taxon>Eukaryota</taxon>
        <taxon>Fungi</taxon>
        <taxon>Dikarya</taxon>
        <taxon>Ascomycota</taxon>
        <taxon>Pezizomycotina</taxon>
        <taxon>Sordariomycetes</taxon>
        <taxon>Xylariomycetidae</taxon>
        <taxon>Xylariales</taxon>
        <taxon>Xylariaceae</taxon>
        <taxon>Xylaria</taxon>
    </lineage>
</organism>
<evidence type="ECO:0000256" key="6">
    <source>
        <dbReference type="ARBA" id="ARBA00022840"/>
    </source>
</evidence>
<feature type="transmembrane region" description="Helical" evidence="10">
    <location>
        <begin position="145"/>
        <end position="166"/>
    </location>
</feature>
<dbReference type="InterPro" id="IPR003593">
    <property type="entry name" value="AAA+_ATPase"/>
</dbReference>
<evidence type="ECO:0000256" key="10">
    <source>
        <dbReference type="SAM" id="Phobius"/>
    </source>
</evidence>
<dbReference type="OrthoDB" id="6500128at2759"/>
<keyword evidence="7 10" id="KW-1133">Transmembrane helix</keyword>
<name>A0A553IEW5_9PEZI</name>
<evidence type="ECO:0000256" key="9">
    <source>
        <dbReference type="SAM" id="MobiDB-lite"/>
    </source>
</evidence>
<evidence type="ECO:0000256" key="8">
    <source>
        <dbReference type="ARBA" id="ARBA00023136"/>
    </source>
</evidence>
<dbReference type="InterPro" id="IPR017871">
    <property type="entry name" value="ABC_transporter-like_CS"/>
</dbReference>
<dbReference type="CDD" id="cd03250">
    <property type="entry name" value="ABCC_MRP_domain1"/>
    <property type="match status" value="1"/>
</dbReference>
<dbReference type="EMBL" id="VFLP01000001">
    <property type="protein sequence ID" value="TRX98748.1"/>
    <property type="molecule type" value="Genomic_DNA"/>
</dbReference>
<dbReference type="Pfam" id="PF00664">
    <property type="entry name" value="ABC_membrane"/>
    <property type="match status" value="2"/>
</dbReference>
<protein>
    <recommendedName>
        <fullName evidence="15">ABC transporter</fullName>
    </recommendedName>
</protein>
<evidence type="ECO:0000313" key="14">
    <source>
        <dbReference type="Proteomes" id="UP000319160"/>
    </source>
</evidence>
<dbReference type="SUPFAM" id="SSF52540">
    <property type="entry name" value="P-loop containing nucleoside triphosphate hydrolases"/>
    <property type="match status" value="2"/>
</dbReference>
<dbReference type="InterPro" id="IPR050173">
    <property type="entry name" value="ABC_transporter_C-like"/>
</dbReference>
<sequence length="1529" mass="169760">MDQFTLMSSSWGLPLHPPIYPEDQQFRLNQLHHTDLQWVHNLARFAQAGYLQFTIVVASFLLLVRYLLQRSYSKISLPETNDSAISLPYEICGQVFRAATLALMVVAAVQLGGKWSNVTTLAYAFFLGLLRLFNDLEWRHVALHHVNFVLVTVLLVVVVGELLPYMDVTYSQYLSPVMISSIATLAAAVLVAASTPRNWMPLSIDLDLSERIATREPSLEETCSWIGYYVTYEWLTPLLLRGFRRQMTIEELPKLPWYDEPFVLLSRILTARAKSSRSFSTIVRYLRAELTSMAVSSIIGYTVELLTPFAMYKLLEYIGNPEGATVRPWTWLILLFVGPLSRSIAFQQYTFVGTRVVVRVKAALTQELYYKAMGSMELDDEAFAEIAASGSDNNKPKKQAATASGRLANLMSADVDAVWQGRDIVLIFFGFPCGTIIVLVALYKLLDWPALVGIAAMLILTPLPLFISRKMMGLQREMKQIQDSRISAVSEYLSSIRAIKYFAWEDAIIEKIEAIRRGEQKKIWGLNILFICLGQITECIPTFALLLMFGLHVVVRKEKLTAEVKPRSLLSQLPNYATTTNVFILLQDCFHVDQPSQNAAAQLERLDRYFNNVTPLTRHPNGPLKITNASMRRHKKASFNLREISIDFVEGGLNVVTGPSGSGKSTLLLGILGETLLESGSVTCPKDIAYASQSPWLQNETIRENILFNSPFEQVRYDRVIEACGLAIDMNEFPDRDETEVGENGASLSGGQKSRVALARALYSKAPVILLDDIFSALDAKTSAALWKEAFCGDLLRGRTVVLVTQMPWIAPQADLTIVLENGQIKDLQQNLGVVRHIVTIEEALVDESNLDTTVEVAATHAVETDGANLNGTSSPDGTSLSGTTVNGQSKTAAARRQDEVTQEALKTGQTARLQFFAYMRYFGSPFHAVLAIAMSILSNASFVGTTLWLAVWVDAYEKEDAYNVAFYLGIYAAWTFGDTFFGGLTYICYELGGWHAARTLHTNFIRAIMNVPLSWFKTTPVGRIVNRFSRDMTSLDTSLVGMLRMTIENAVRLVFQSFAISAVLPVFLLPVLACCVVGIIAGEIYTRTAVAVKRLVSSAQSPVFAHFADSLAGLSVIRARAGMPQTFGNQLAEKMRVLERAFEAQFNCNRWVALRIDMMTTLVTVAAGAIALSKTGTVAAGIVGFSLSNATTLNLLIVVLVRAMNEVEVELQSYHRVKEYASVEPEEKPDEHREQGAYSDDPDVVLPKDWPRSGEIEFRNVTIKYEPEGPEILKNINLKFKAGQRVAVVGRTGSGKSTLVLSLLRFTNIVSGQIFFDGVDITSFPRKRLREALTIIPQEAVLFNGDVGSNLDPTDKVPREVVSKALEYCSGIASFQFHRDEDNTDYVNGNGSPDTSGPGIALSTVVKAKGENFSHGQRQVLSLCRALVRKSKLMLLDEATASMDYETDQGIQEVLRKELNEHGGDRTLVTIAHRLKTIIDYDRVVVLSAGEVLEVGSPKELYEAKGQFYDMMRHSGEFEDLEKFLSGQ</sequence>
<dbReference type="InterPro" id="IPR027417">
    <property type="entry name" value="P-loop_NTPase"/>
</dbReference>
<feature type="region of interest" description="Disordered" evidence="9">
    <location>
        <begin position="866"/>
        <end position="899"/>
    </location>
</feature>
<feature type="compositionally biased region" description="Polar residues" evidence="9">
    <location>
        <begin position="868"/>
        <end position="892"/>
    </location>
</feature>
<evidence type="ECO:0000259" key="12">
    <source>
        <dbReference type="PROSITE" id="PS50929"/>
    </source>
</evidence>
<keyword evidence="5" id="KW-0547">Nucleotide-binding</keyword>
<keyword evidence="3 10" id="KW-0812">Transmembrane</keyword>
<feature type="domain" description="ABC transporter" evidence="11">
    <location>
        <begin position="624"/>
        <end position="847"/>
    </location>
</feature>
<evidence type="ECO:0000259" key="11">
    <source>
        <dbReference type="PROSITE" id="PS50893"/>
    </source>
</evidence>
<comment type="caution">
    <text evidence="13">The sequence shown here is derived from an EMBL/GenBank/DDBJ whole genome shotgun (WGS) entry which is preliminary data.</text>
</comment>
<proteinExistence type="predicted"/>
<dbReference type="STRING" id="2512241.A0A553IEW5"/>
<evidence type="ECO:0000256" key="5">
    <source>
        <dbReference type="ARBA" id="ARBA00022741"/>
    </source>
</evidence>
<feature type="domain" description="ABC transporter" evidence="11">
    <location>
        <begin position="1257"/>
        <end position="1515"/>
    </location>
</feature>
<dbReference type="InterPro" id="IPR036640">
    <property type="entry name" value="ABC1_TM_sf"/>
</dbReference>
<keyword evidence="14" id="KW-1185">Reference proteome</keyword>
<dbReference type="FunFam" id="1.20.1560.10:FF:000013">
    <property type="entry name" value="ABC transporter C family member 2"/>
    <property type="match status" value="1"/>
</dbReference>
<feature type="transmembrane region" description="Helical" evidence="10">
    <location>
        <begin position="1153"/>
        <end position="1173"/>
    </location>
</feature>
<dbReference type="GO" id="GO:0016887">
    <property type="term" value="F:ATP hydrolysis activity"/>
    <property type="evidence" value="ECO:0007669"/>
    <property type="project" value="InterPro"/>
</dbReference>
<feature type="transmembrane region" description="Helical" evidence="10">
    <location>
        <begin position="965"/>
        <end position="988"/>
    </location>
</feature>
<keyword evidence="4" id="KW-0677">Repeat</keyword>
<dbReference type="PANTHER" id="PTHR24223:SF356">
    <property type="entry name" value="ATP-BINDING CASSETTE TRANSPORTER ABC4"/>
    <property type="match status" value="1"/>
</dbReference>
<evidence type="ECO:0008006" key="15">
    <source>
        <dbReference type="Google" id="ProtNLM"/>
    </source>
</evidence>
<feature type="transmembrane region" description="Helical" evidence="10">
    <location>
        <begin position="115"/>
        <end position="133"/>
    </location>
</feature>
<feature type="transmembrane region" description="Helical" evidence="10">
    <location>
        <begin position="172"/>
        <end position="193"/>
    </location>
</feature>
<dbReference type="CDD" id="cd18596">
    <property type="entry name" value="ABC_6TM_VMR1_D1_like"/>
    <property type="match status" value="1"/>
</dbReference>
<keyword evidence="6" id="KW-0067">ATP-binding</keyword>
<feature type="domain" description="ABC transmembrane type-1" evidence="12">
    <location>
        <begin position="930"/>
        <end position="1209"/>
    </location>
</feature>
<feature type="transmembrane region" description="Helical" evidence="10">
    <location>
        <begin position="424"/>
        <end position="442"/>
    </location>
</feature>
<dbReference type="GO" id="GO:0016020">
    <property type="term" value="C:membrane"/>
    <property type="evidence" value="ECO:0007669"/>
    <property type="project" value="UniProtKB-SubCell"/>
</dbReference>
<dbReference type="GO" id="GO:0005737">
    <property type="term" value="C:cytoplasm"/>
    <property type="evidence" value="ECO:0007669"/>
    <property type="project" value="UniProtKB-ARBA"/>
</dbReference>
<dbReference type="PROSITE" id="PS00211">
    <property type="entry name" value="ABC_TRANSPORTER_1"/>
    <property type="match status" value="2"/>
</dbReference>
<feature type="domain" description="ABC transmembrane type-1" evidence="12">
    <location>
        <begin position="293"/>
        <end position="551"/>
    </location>
</feature>
<dbReference type="Pfam" id="PF00005">
    <property type="entry name" value="ABC_tran"/>
    <property type="match status" value="2"/>
</dbReference>
<feature type="transmembrane region" description="Helical" evidence="10">
    <location>
        <begin position="1059"/>
        <end position="1086"/>
    </location>
</feature>
<dbReference type="SMART" id="SM00382">
    <property type="entry name" value="AAA"/>
    <property type="match status" value="2"/>
</dbReference>
<dbReference type="FunFam" id="3.40.50.300:FF:000838">
    <property type="entry name" value="ABC multidrug transporter (Eurofung)"/>
    <property type="match status" value="1"/>
</dbReference>
<evidence type="ECO:0000256" key="2">
    <source>
        <dbReference type="ARBA" id="ARBA00022448"/>
    </source>
</evidence>
<dbReference type="InterPro" id="IPR003439">
    <property type="entry name" value="ABC_transporter-like_ATP-bd"/>
</dbReference>
<dbReference type="GO" id="GO:0140359">
    <property type="term" value="F:ABC-type transporter activity"/>
    <property type="evidence" value="ECO:0007669"/>
    <property type="project" value="InterPro"/>
</dbReference>
<dbReference type="CDD" id="cd03244">
    <property type="entry name" value="ABCC_MRP_domain2"/>
    <property type="match status" value="1"/>
</dbReference>
<feature type="compositionally biased region" description="Basic and acidic residues" evidence="9">
    <location>
        <begin position="1222"/>
        <end position="1236"/>
    </location>
</feature>
<feature type="region of interest" description="Disordered" evidence="9">
    <location>
        <begin position="1222"/>
        <end position="1242"/>
    </location>
</feature>
<evidence type="ECO:0000256" key="7">
    <source>
        <dbReference type="ARBA" id="ARBA00022989"/>
    </source>
</evidence>
<dbReference type="InterPro" id="IPR011527">
    <property type="entry name" value="ABC1_TM_dom"/>
</dbReference>
<feature type="transmembrane region" description="Helical" evidence="10">
    <location>
        <begin position="526"/>
        <end position="551"/>
    </location>
</feature>
<dbReference type="Gene3D" id="3.40.50.300">
    <property type="entry name" value="P-loop containing nucleotide triphosphate hydrolases"/>
    <property type="match status" value="2"/>
</dbReference>
<dbReference type="SUPFAM" id="SSF90123">
    <property type="entry name" value="ABC transporter transmembrane region"/>
    <property type="match status" value="2"/>
</dbReference>
<dbReference type="Proteomes" id="UP000319160">
    <property type="component" value="Unassembled WGS sequence"/>
</dbReference>
<dbReference type="Gene3D" id="1.20.1560.10">
    <property type="entry name" value="ABC transporter type 1, transmembrane domain"/>
    <property type="match status" value="2"/>
</dbReference>
<dbReference type="PANTHER" id="PTHR24223">
    <property type="entry name" value="ATP-BINDING CASSETTE SUB-FAMILY C"/>
    <property type="match status" value="1"/>
</dbReference>
<evidence type="ECO:0000256" key="4">
    <source>
        <dbReference type="ARBA" id="ARBA00022737"/>
    </source>
</evidence>
<comment type="subcellular location">
    <subcellularLocation>
        <location evidence="1">Membrane</location>
        <topology evidence="1">Multi-pass membrane protein</topology>
    </subcellularLocation>
</comment>
<feature type="transmembrane region" description="Helical" evidence="10">
    <location>
        <begin position="89"/>
        <end position="109"/>
    </location>
</feature>
<feature type="transmembrane region" description="Helical" evidence="10">
    <location>
        <begin position="50"/>
        <end position="68"/>
    </location>
</feature>